<dbReference type="PRINTS" id="PR01438">
    <property type="entry name" value="UNVRSLSTRESS"/>
</dbReference>
<dbReference type="InterPro" id="IPR006015">
    <property type="entry name" value="Universal_stress_UspA"/>
</dbReference>
<evidence type="ECO:0000313" key="3">
    <source>
        <dbReference type="EMBL" id="MCX8996002.1"/>
    </source>
</evidence>
<gene>
    <name evidence="3" type="ORF">NOF55_02680</name>
</gene>
<dbReference type="PANTHER" id="PTHR46268">
    <property type="entry name" value="STRESS RESPONSE PROTEIN NHAX"/>
    <property type="match status" value="1"/>
</dbReference>
<dbReference type="AlphaFoldDB" id="A0AAE3MZF6"/>
<dbReference type="RefSeq" id="WP_306409762.1">
    <property type="nucleotide sequence ID" value="NZ_JANFPI010000001.1"/>
</dbReference>
<dbReference type="EMBL" id="JANFPI010000001">
    <property type="protein sequence ID" value="MCX8996002.1"/>
    <property type="molecule type" value="Genomic_DNA"/>
</dbReference>
<name>A0AAE3MZF6_9HYPH</name>
<dbReference type="Gene3D" id="3.40.50.620">
    <property type="entry name" value="HUPs"/>
    <property type="match status" value="1"/>
</dbReference>
<dbReference type="CDD" id="cd00293">
    <property type="entry name" value="USP-like"/>
    <property type="match status" value="1"/>
</dbReference>
<comment type="similarity">
    <text evidence="1">Belongs to the universal stress protein A family.</text>
</comment>
<evidence type="ECO:0000256" key="1">
    <source>
        <dbReference type="ARBA" id="ARBA00008791"/>
    </source>
</evidence>
<protein>
    <submittedName>
        <fullName evidence="3">Universal stress protein</fullName>
    </submittedName>
</protein>
<dbReference type="Proteomes" id="UP001208771">
    <property type="component" value="Unassembled WGS sequence"/>
</dbReference>
<dbReference type="SUPFAM" id="SSF52402">
    <property type="entry name" value="Adenine nucleotide alpha hydrolases-like"/>
    <property type="match status" value="1"/>
</dbReference>
<dbReference type="InterPro" id="IPR006016">
    <property type="entry name" value="UspA"/>
</dbReference>
<evidence type="ECO:0000313" key="4">
    <source>
        <dbReference type="Proteomes" id="UP001208771"/>
    </source>
</evidence>
<evidence type="ECO:0000259" key="2">
    <source>
        <dbReference type="Pfam" id="PF00582"/>
    </source>
</evidence>
<proteinExistence type="inferred from homology"/>
<accession>A0AAE3MZF6</accession>
<organism evidence="3 4">
    <name type="scientific">Ectorhizobium quercum</name>
    <dbReference type="NCBI Taxonomy" id="2965071"/>
    <lineage>
        <taxon>Bacteria</taxon>
        <taxon>Pseudomonadati</taxon>
        <taxon>Pseudomonadota</taxon>
        <taxon>Alphaproteobacteria</taxon>
        <taxon>Hyphomicrobiales</taxon>
        <taxon>Rhizobiaceae</taxon>
        <taxon>Ectorhizobium</taxon>
    </lineage>
</organism>
<sequence>MYHHVLIPTDGSDLSAKAVEQGLQLAKALGARVTLLSIVEPQPLVSVENVQLAGMGTDFLEIAHNEAKAVLGEAESRAEELGVAVESIVADGTDAAGSIVQAADEAGCDLIAMGSRGRSGLTALVLGSVTMRVLNESTVPVIVYR</sequence>
<reference evidence="3" key="1">
    <citation type="submission" date="2022-07" db="EMBL/GenBank/DDBJ databases">
        <title>Ectorhizobium quercum gen.nov., sp. nov.</title>
        <authorList>
            <person name="Ma T."/>
            <person name="Li Y."/>
        </authorList>
    </citation>
    <scope>NUCLEOTIDE SEQUENCE</scope>
    <source>
        <strain evidence="3">BDR2-2</strain>
    </source>
</reference>
<feature type="domain" description="UspA" evidence="2">
    <location>
        <begin position="1"/>
        <end position="145"/>
    </location>
</feature>
<keyword evidence="4" id="KW-1185">Reference proteome</keyword>
<dbReference type="Pfam" id="PF00582">
    <property type="entry name" value="Usp"/>
    <property type="match status" value="1"/>
</dbReference>
<dbReference type="PANTHER" id="PTHR46268:SF15">
    <property type="entry name" value="UNIVERSAL STRESS PROTEIN HP_0031"/>
    <property type="match status" value="1"/>
</dbReference>
<dbReference type="InterPro" id="IPR014729">
    <property type="entry name" value="Rossmann-like_a/b/a_fold"/>
</dbReference>
<comment type="caution">
    <text evidence="3">The sequence shown here is derived from an EMBL/GenBank/DDBJ whole genome shotgun (WGS) entry which is preliminary data.</text>
</comment>